<dbReference type="RefSeq" id="WP_152809516.1">
    <property type="nucleotide sequence ID" value="NZ_WHUF01000011.1"/>
</dbReference>
<dbReference type="InterPro" id="IPR014057">
    <property type="entry name" value="HI1420"/>
</dbReference>
<protein>
    <submittedName>
        <fullName evidence="1">Transcriptional regulator</fullName>
    </submittedName>
</protein>
<dbReference type="AlphaFoldDB" id="A0A843SN37"/>
<dbReference type="EMBL" id="WHUF01000011">
    <property type="protein sequence ID" value="MQA23491.1"/>
    <property type="molecule type" value="Genomic_DNA"/>
</dbReference>
<organism evidence="1 2">
    <name type="scientific">Rugamonas rivuli</name>
    <dbReference type="NCBI Taxonomy" id="2743358"/>
    <lineage>
        <taxon>Bacteria</taxon>
        <taxon>Pseudomonadati</taxon>
        <taxon>Pseudomonadota</taxon>
        <taxon>Betaproteobacteria</taxon>
        <taxon>Burkholderiales</taxon>
        <taxon>Oxalobacteraceae</taxon>
        <taxon>Telluria group</taxon>
        <taxon>Rugamonas</taxon>
    </lineage>
</organism>
<reference evidence="1 2" key="1">
    <citation type="submission" date="2019-10" db="EMBL/GenBank/DDBJ databases">
        <title>Two novel species isolated from a subtropical stream in China.</title>
        <authorList>
            <person name="Lu H."/>
        </authorList>
    </citation>
    <scope>NUCLEOTIDE SEQUENCE [LARGE SCALE GENOMIC DNA]</scope>
    <source>
        <strain evidence="1 2">FT103W</strain>
    </source>
</reference>
<accession>A0A843SN37</accession>
<dbReference type="Proteomes" id="UP000444318">
    <property type="component" value="Unassembled WGS sequence"/>
</dbReference>
<proteinExistence type="predicted"/>
<name>A0A843SN37_9BURK</name>
<sequence length="82" mass="8508">MAEKFTSYDPAQALNSREAVEVFMADAFDTGDAAHIAAALDLVAKASGLARLTGEPSLKTTLELMHAFGLKLTIAAVPASVS</sequence>
<gene>
    <name evidence="1" type="ORF">GEV01_28605</name>
</gene>
<evidence type="ECO:0000313" key="2">
    <source>
        <dbReference type="Proteomes" id="UP000444318"/>
    </source>
</evidence>
<keyword evidence="2" id="KW-1185">Reference proteome</keyword>
<dbReference type="Pfam" id="PF21716">
    <property type="entry name" value="dnstrm_HI1420"/>
    <property type="match status" value="1"/>
</dbReference>
<comment type="caution">
    <text evidence="1">The sequence shown here is derived from an EMBL/GenBank/DDBJ whole genome shotgun (WGS) entry which is preliminary data.</text>
</comment>
<evidence type="ECO:0000313" key="1">
    <source>
        <dbReference type="EMBL" id="MQA23491.1"/>
    </source>
</evidence>